<evidence type="ECO:0000313" key="2">
    <source>
        <dbReference type="EMBL" id="MBK9717051.1"/>
    </source>
</evidence>
<dbReference type="Pfam" id="PF00534">
    <property type="entry name" value="Glycos_transf_1"/>
    <property type="match status" value="1"/>
</dbReference>
<dbReference type="GO" id="GO:0016758">
    <property type="term" value="F:hexosyltransferase activity"/>
    <property type="evidence" value="ECO:0007669"/>
    <property type="project" value="TreeGrafter"/>
</dbReference>
<protein>
    <submittedName>
        <fullName evidence="2">Glycosyltransferase family 4 protein</fullName>
    </submittedName>
</protein>
<evidence type="ECO:0000313" key="3">
    <source>
        <dbReference type="Proteomes" id="UP000808349"/>
    </source>
</evidence>
<reference evidence="2 3" key="1">
    <citation type="submission" date="2020-10" db="EMBL/GenBank/DDBJ databases">
        <title>Connecting structure to function with the recovery of over 1000 high-quality activated sludge metagenome-assembled genomes encoding full-length rRNA genes using long-read sequencing.</title>
        <authorList>
            <person name="Singleton C.M."/>
            <person name="Petriglieri F."/>
            <person name="Kristensen J.M."/>
            <person name="Kirkegaard R.H."/>
            <person name="Michaelsen T.Y."/>
            <person name="Andersen M.H."/>
            <person name="Karst S.M."/>
            <person name="Dueholm M.S."/>
            <person name="Nielsen P.H."/>
            <person name="Albertsen M."/>
        </authorList>
    </citation>
    <scope>NUCLEOTIDE SEQUENCE [LARGE SCALE GENOMIC DNA]</scope>
    <source>
        <strain evidence="2">Ribe_18-Q3-R11-54_BAT3C.373</strain>
    </source>
</reference>
<dbReference type="PANTHER" id="PTHR45947">
    <property type="entry name" value="SULFOQUINOVOSYL TRANSFERASE SQD2"/>
    <property type="match status" value="1"/>
</dbReference>
<dbReference type="Gene3D" id="3.40.50.2000">
    <property type="entry name" value="Glycogen Phosphorylase B"/>
    <property type="match status" value="2"/>
</dbReference>
<dbReference type="InterPro" id="IPR001296">
    <property type="entry name" value="Glyco_trans_1"/>
</dbReference>
<evidence type="ECO:0000259" key="1">
    <source>
        <dbReference type="Pfam" id="PF00534"/>
    </source>
</evidence>
<sequence>MIKRILFLSYYYTPDLGPGAFRNTALVESILKEIHEDTILDVMTTMPNRYQSFNDEVPAHVNSGSLRLHRFAVPQHTNGFWKQIKSFLSYRKQVLQATKATHYDLVFASSSKLFTAYLAFQIAKKRRLPLYIDLRDLFAENIRELIKWPFIAYPLSWILKIFFEKPCLKYATHINVNSEGFLKSLDYIKHERISFFPNGIDDLFLNIPPSQEVQSNIKIVCYAGNIGEGQGLDKIIPPLAQKLGSGFLFYIIGAGNTKQKLIDALNNLNIKNVKLISPVKRAELMQYYQQSHYLFLHLNDFEAFRKVLPSKLFEYGAMDKPILAGVAGYAKEFIEKHIQSNYFVFEPCDWKSAYHYLVNDHYQVMTRPTFIAKFRRETISDQMAKSILFYLPKN</sequence>
<gene>
    <name evidence="2" type="ORF">IPO85_05985</name>
</gene>
<organism evidence="2 3">
    <name type="scientific">Candidatus Defluviibacterium haderslevense</name>
    <dbReference type="NCBI Taxonomy" id="2981993"/>
    <lineage>
        <taxon>Bacteria</taxon>
        <taxon>Pseudomonadati</taxon>
        <taxon>Bacteroidota</taxon>
        <taxon>Saprospiria</taxon>
        <taxon>Saprospirales</taxon>
        <taxon>Saprospiraceae</taxon>
        <taxon>Candidatus Defluviibacterium</taxon>
    </lineage>
</organism>
<comment type="caution">
    <text evidence="2">The sequence shown here is derived from an EMBL/GenBank/DDBJ whole genome shotgun (WGS) entry which is preliminary data.</text>
</comment>
<dbReference type="InterPro" id="IPR050194">
    <property type="entry name" value="Glycosyltransferase_grp1"/>
</dbReference>
<proteinExistence type="predicted"/>
<dbReference type="EMBL" id="JADKFW010000004">
    <property type="protein sequence ID" value="MBK9717051.1"/>
    <property type="molecule type" value="Genomic_DNA"/>
</dbReference>
<dbReference type="PANTHER" id="PTHR45947:SF3">
    <property type="entry name" value="SULFOQUINOVOSYL TRANSFERASE SQD2"/>
    <property type="match status" value="1"/>
</dbReference>
<dbReference type="CDD" id="cd03794">
    <property type="entry name" value="GT4_WbuB-like"/>
    <property type="match status" value="1"/>
</dbReference>
<dbReference type="Proteomes" id="UP000808349">
    <property type="component" value="Unassembled WGS sequence"/>
</dbReference>
<feature type="domain" description="Glycosyl transferase family 1" evidence="1">
    <location>
        <begin position="210"/>
        <end position="353"/>
    </location>
</feature>
<dbReference type="AlphaFoldDB" id="A0A9D7S8W5"/>
<name>A0A9D7S8W5_9BACT</name>
<accession>A0A9D7S8W5</accession>
<dbReference type="SUPFAM" id="SSF53756">
    <property type="entry name" value="UDP-Glycosyltransferase/glycogen phosphorylase"/>
    <property type="match status" value="1"/>
</dbReference>